<organism evidence="2 3">
    <name type="scientific">Sphaerosporella brunnea</name>
    <dbReference type="NCBI Taxonomy" id="1250544"/>
    <lineage>
        <taxon>Eukaryota</taxon>
        <taxon>Fungi</taxon>
        <taxon>Dikarya</taxon>
        <taxon>Ascomycota</taxon>
        <taxon>Pezizomycotina</taxon>
        <taxon>Pezizomycetes</taxon>
        <taxon>Pezizales</taxon>
        <taxon>Pyronemataceae</taxon>
        <taxon>Sphaerosporella</taxon>
    </lineage>
</organism>
<feature type="region of interest" description="Disordered" evidence="1">
    <location>
        <begin position="133"/>
        <end position="163"/>
    </location>
</feature>
<dbReference type="InParanoid" id="A0A5J5EF62"/>
<reference evidence="2 3" key="1">
    <citation type="submission" date="2019-09" db="EMBL/GenBank/DDBJ databases">
        <title>Draft genome of the ectomycorrhizal ascomycete Sphaerosporella brunnea.</title>
        <authorList>
            <consortium name="DOE Joint Genome Institute"/>
            <person name="Benucci G.M."/>
            <person name="Marozzi G."/>
            <person name="Antonielli L."/>
            <person name="Sanchez S."/>
            <person name="Marco P."/>
            <person name="Wang X."/>
            <person name="Falini L.B."/>
            <person name="Barry K."/>
            <person name="Haridas S."/>
            <person name="Lipzen A."/>
            <person name="Labutti K."/>
            <person name="Grigoriev I.V."/>
            <person name="Murat C."/>
            <person name="Martin F."/>
            <person name="Albertini E."/>
            <person name="Donnini D."/>
            <person name="Bonito G."/>
        </authorList>
    </citation>
    <scope>NUCLEOTIDE SEQUENCE [LARGE SCALE GENOMIC DNA]</scope>
    <source>
        <strain evidence="2 3">Sb_GMNB300</strain>
    </source>
</reference>
<proteinExistence type="predicted"/>
<sequence length="193" mass="21807">MLQSRTEPWRRLLVYNTLRVLPSAWASTSAENFSLLPRLSTSGLGSGRLVSECTVFNGNQPAVAHRDGFTVYLPATFSYKAVDATMVFLDTREVAGVQVTIPRKHREKQRKPFFKEVGSKFFHDKTPWCSTSSSSWKMRGPDREVVPEGETNSGQEGEKIYCPEYEPKTPFRSEIAAKKSGISWRLRGPTSRQ</sequence>
<evidence type="ECO:0000256" key="1">
    <source>
        <dbReference type="SAM" id="MobiDB-lite"/>
    </source>
</evidence>
<name>A0A5J5EF62_9PEZI</name>
<protein>
    <submittedName>
        <fullName evidence="2">Uncharacterized protein</fullName>
    </submittedName>
</protein>
<dbReference type="Proteomes" id="UP000326924">
    <property type="component" value="Unassembled WGS sequence"/>
</dbReference>
<accession>A0A5J5EF62</accession>
<evidence type="ECO:0000313" key="3">
    <source>
        <dbReference type="Proteomes" id="UP000326924"/>
    </source>
</evidence>
<dbReference type="OrthoDB" id="3171351at2759"/>
<dbReference type="AlphaFoldDB" id="A0A5J5EF62"/>
<gene>
    <name evidence="2" type="ORF">FN846DRAFT_978355</name>
</gene>
<keyword evidence="3" id="KW-1185">Reference proteome</keyword>
<comment type="caution">
    <text evidence="2">The sequence shown here is derived from an EMBL/GenBank/DDBJ whole genome shotgun (WGS) entry which is preliminary data.</text>
</comment>
<evidence type="ECO:0000313" key="2">
    <source>
        <dbReference type="EMBL" id="KAA8893546.1"/>
    </source>
</evidence>
<dbReference type="EMBL" id="VXIS01000428">
    <property type="protein sequence ID" value="KAA8893546.1"/>
    <property type="molecule type" value="Genomic_DNA"/>
</dbReference>